<evidence type="ECO:0000313" key="1">
    <source>
        <dbReference type="EMBL" id="MFD2693505.1"/>
    </source>
</evidence>
<dbReference type="Gene3D" id="3.40.720.10">
    <property type="entry name" value="Alkaline Phosphatase, subunit A"/>
    <property type="match status" value="1"/>
</dbReference>
<name>A0ABW5S134_9BACL</name>
<dbReference type="InterPro" id="IPR017850">
    <property type="entry name" value="Alkaline_phosphatase_core_sf"/>
</dbReference>
<dbReference type="PANTHER" id="PTHR10151">
    <property type="entry name" value="ECTONUCLEOTIDE PYROPHOSPHATASE/PHOSPHODIESTERASE"/>
    <property type="match status" value="1"/>
</dbReference>
<protein>
    <submittedName>
        <fullName evidence="1">Alkaline phosphatase family protein</fullName>
    </submittedName>
</protein>
<accession>A0ABW5S134</accession>
<reference evidence="2" key="1">
    <citation type="journal article" date="2019" name="Int. J. Syst. Evol. Microbiol.">
        <title>The Global Catalogue of Microorganisms (GCM) 10K type strain sequencing project: providing services to taxonomists for standard genome sequencing and annotation.</title>
        <authorList>
            <consortium name="The Broad Institute Genomics Platform"/>
            <consortium name="The Broad Institute Genome Sequencing Center for Infectious Disease"/>
            <person name="Wu L."/>
            <person name="Ma J."/>
        </authorList>
    </citation>
    <scope>NUCLEOTIDE SEQUENCE [LARGE SCALE GENOMIC DNA]</scope>
    <source>
        <strain evidence="2">TISTR 2466</strain>
    </source>
</reference>
<dbReference type="PANTHER" id="PTHR10151:SF120">
    <property type="entry name" value="BIS(5'-ADENOSYL)-TRIPHOSPHATASE"/>
    <property type="match status" value="1"/>
</dbReference>
<dbReference type="SUPFAM" id="SSF53649">
    <property type="entry name" value="Alkaline phosphatase-like"/>
    <property type="match status" value="1"/>
</dbReference>
<dbReference type="Pfam" id="PF01663">
    <property type="entry name" value="Phosphodiest"/>
    <property type="match status" value="1"/>
</dbReference>
<dbReference type="EMBL" id="JBHUMQ010000017">
    <property type="protein sequence ID" value="MFD2693505.1"/>
    <property type="molecule type" value="Genomic_DNA"/>
</dbReference>
<gene>
    <name evidence="1" type="ORF">ACFSUE_07680</name>
</gene>
<dbReference type="RefSeq" id="WP_253060420.1">
    <property type="nucleotide sequence ID" value="NZ_JAMXWM010000005.1"/>
</dbReference>
<organism evidence="1 2">
    <name type="scientific">Sporolactobacillus shoreicorticis</name>
    <dbReference type="NCBI Taxonomy" id="1923877"/>
    <lineage>
        <taxon>Bacteria</taxon>
        <taxon>Bacillati</taxon>
        <taxon>Bacillota</taxon>
        <taxon>Bacilli</taxon>
        <taxon>Bacillales</taxon>
        <taxon>Sporolactobacillaceae</taxon>
        <taxon>Sporolactobacillus</taxon>
    </lineage>
</organism>
<dbReference type="InterPro" id="IPR002591">
    <property type="entry name" value="Phosphodiest/P_Trfase"/>
</dbReference>
<proteinExistence type="predicted"/>
<keyword evidence="2" id="KW-1185">Reference proteome</keyword>
<evidence type="ECO:0000313" key="2">
    <source>
        <dbReference type="Proteomes" id="UP001597399"/>
    </source>
</evidence>
<sequence>MQSNKLVMITLDGCRYDTAVEELGFLGHLVEKGQAARYQVLSELPSNSRPMYQVLLTGTPPYKSGIVSNLSVRLSGQESLFHRVREAGGVTAAAAYYWVSELYQHAPFSFQKDRIQHNSELPIQHGIFYFEDQYPDSHVFAEANYLLENYQPDFLYIHSMNIDDTGHKFTADSKEYRAAVDKADLILAECLPAWIRAGYQVIVTSDHGMDEFGHHGGTRTGVRQVPLFIISDKVVPQIVEEQIPELMVAPLACHLMNIESTRDMERLEFPGLRTSSESI</sequence>
<dbReference type="Proteomes" id="UP001597399">
    <property type="component" value="Unassembled WGS sequence"/>
</dbReference>
<comment type="caution">
    <text evidence="1">The sequence shown here is derived from an EMBL/GenBank/DDBJ whole genome shotgun (WGS) entry which is preliminary data.</text>
</comment>